<evidence type="ECO:0000313" key="2">
    <source>
        <dbReference type="EMBL" id="OXA41915.1"/>
    </source>
</evidence>
<accession>A0A226D8N7</accession>
<evidence type="ECO:0000256" key="1">
    <source>
        <dbReference type="SAM" id="Phobius"/>
    </source>
</evidence>
<feature type="transmembrane region" description="Helical" evidence="1">
    <location>
        <begin position="78"/>
        <end position="97"/>
    </location>
</feature>
<keyword evidence="1" id="KW-1133">Transmembrane helix</keyword>
<dbReference type="AlphaFoldDB" id="A0A226D8N7"/>
<reference evidence="2 3" key="1">
    <citation type="submission" date="2015-12" db="EMBL/GenBank/DDBJ databases">
        <title>The genome of Folsomia candida.</title>
        <authorList>
            <person name="Faddeeva A."/>
            <person name="Derks M.F."/>
            <person name="Anvar Y."/>
            <person name="Smit S."/>
            <person name="Van Straalen N."/>
            <person name="Roelofs D."/>
        </authorList>
    </citation>
    <scope>NUCLEOTIDE SEQUENCE [LARGE SCALE GENOMIC DNA]</scope>
    <source>
        <strain evidence="2 3">VU population</strain>
        <tissue evidence="2">Whole body</tissue>
    </source>
</reference>
<gene>
    <name evidence="2" type="ORF">Fcan01_23149</name>
</gene>
<sequence length="371" mass="42299">MGPMKKLVYLILTTKFNLTSFDCGGTKDVSNDVYSKEFGSITEPTMVFIDSREYNFVTCYSKKELNYLFYQNAFQVEVWIWIVSTAVAFIIVGEILIKMKFEEEPNLRFSFALHIIGSIFEIGDIVCSTDEENSKFLKMDKRTIYGVMSVALHAMYNRQYGTPASHKDDEKCFNILSTASSPKQSLLWYNLIKPNQMYHAGKAKVNLQNFDVKTNKALLQNQFLLQYSTEQELVQCGKSAFIGDNAEINRWQRYLGTKGERIPTLFKNAMERGILQRELDLEREFVIKNRRTETSRITGILNGTKLVEVMKAKFKDGITEKECGTIGGMKTHCSGSKGDEQCRKDGGANYKPVAEMKGKCAFNKKFCCLSV</sequence>
<dbReference type="EMBL" id="LNIX01000027">
    <property type="protein sequence ID" value="OXA41915.1"/>
    <property type="molecule type" value="Genomic_DNA"/>
</dbReference>
<comment type="caution">
    <text evidence="2">The sequence shown here is derived from an EMBL/GenBank/DDBJ whole genome shotgun (WGS) entry which is preliminary data.</text>
</comment>
<organism evidence="2 3">
    <name type="scientific">Folsomia candida</name>
    <name type="common">Springtail</name>
    <dbReference type="NCBI Taxonomy" id="158441"/>
    <lineage>
        <taxon>Eukaryota</taxon>
        <taxon>Metazoa</taxon>
        <taxon>Ecdysozoa</taxon>
        <taxon>Arthropoda</taxon>
        <taxon>Hexapoda</taxon>
        <taxon>Collembola</taxon>
        <taxon>Entomobryomorpha</taxon>
        <taxon>Isotomoidea</taxon>
        <taxon>Isotomidae</taxon>
        <taxon>Proisotominae</taxon>
        <taxon>Folsomia</taxon>
    </lineage>
</organism>
<keyword evidence="1" id="KW-0472">Membrane</keyword>
<name>A0A226D8N7_FOLCA</name>
<dbReference type="Proteomes" id="UP000198287">
    <property type="component" value="Unassembled WGS sequence"/>
</dbReference>
<proteinExistence type="predicted"/>
<protein>
    <submittedName>
        <fullName evidence="2">Uncharacterized protein</fullName>
    </submittedName>
</protein>
<evidence type="ECO:0000313" key="3">
    <source>
        <dbReference type="Proteomes" id="UP000198287"/>
    </source>
</evidence>
<keyword evidence="3" id="KW-1185">Reference proteome</keyword>
<keyword evidence="1" id="KW-0812">Transmembrane</keyword>